<feature type="transmembrane region" description="Helical" evidence="1">
    <location>
        <begin position="143"/>
        <end position="162"/>
    </location>
</feature>
<evidence type="ECO:0000313" key="3">
    <source>
        <dbReference type="EMBL" id="SMQ65126.1"/>
    </source>
</evidence>
<keyword evidence="1" id="KW-0472">Membrane</keyword>
<feature type="domain" description="Fatty acid desaturase" evidence="2">
    <location>
        <begin position="47"/>
        <end position="146"/>
    </location>
</feature>
<evidence type="ECO:0000256" key="1">
    <source>
        <dbReference type="SAM" id="Phobius"/>
    </source>
</evidence>
<keyword evidence="1" id="KW-1133">Transmembrane helix</keyword>
<gene>
    <name evidence="3" type="ORF">SAMN06295905_1146</name>
</gene>
<dbReference type="OrthoDB" id="9792534at2"/>
<organism evidence="3 4">
    <name type="scientific">Devosia lucknowensis</name>
    <dbReference type="NCBI Taxonomy" id="1096929"/>
    <lineage>
        <taxon>Bacteria</taxon>
        <taxon>Pseudomonadati</taxon>
        <taxon>Pseudomonadota</taxon>
        <taxon>Alphaproteobacteria</taxon>
        <taxon>Hyphomicrobiales</taxon>
        <taxon>Devosiaceae</taxon>
        <taxon>Devosia</taxon>
    </lineage>
</organism>
<feature type="transmembrane region" description="Helical" evidence="1">
    <location>
        <begin position="16"/>
        <end position="40"/>
    </location>
</feature>
<feature type="transmembrane region" description="Helical" evidence="1">
    <location>
        <begin position="168"/>
        <end position="187"/>
    </location>
</feature>
<dbReference type="GO" id="GO:0006629">
    <property type="term" value="P:lipid metabolic process"/>
    <property type="evidence" value="ECO:0007669"/>
    <property type="project" value="InterPro"/>
</dbReference>
<dbReference type="InterPro" id="IPR005804">
    <property type="entry name" value="FA_desaturase_dom"/>
</dbReference>
<keyword evidence="4" id="KW-1185">Reference proteome</keyword>
<keyword evidence="1" id="KW-0812">Transmembrane</keyword>
<sequence length="256" mass="29752">MAGSTRVASVSRNDTLIGLGLSCAIIAAWLTVHVSSIFLIDWTQGWTWVAAPLVIAVQCWLSVGLFIVAHDTMHGSLAPQYPWLNRAIGRFCVFVYAGFSYEKLYQNHHAHHRNAGTPDDPDFDPEHASRFWPWYIKFFRHYFGWREFGMLTIAVLIYLVILRERFPTMLVFWALPAILSSLQLFYFGTYRPHRIDDEPFRDEHRARSNDFSPLVSLLTCFHFGYHHEHHDAPWVPWWKLPAHRRSVLDAQASEAL</sequence>
<proteinExistence type="predicted"/>
<dbReference type="Proteomes" id="UP000194474">
    <property type="component" value="Unassembled WGS sequence"/>
</dbReference>
<name>A0A1Y6ES32_9HYPH</name>
<feature type="transmembrane region" description="Helical" evidence="1">
    <location>
        <begin position="46"/>
        <end position="69"/>
    </location>
</feature>
<protein>
    <submittedName>
        <fullName evidence="3">Beta-carotene ketolase (CrtW type)</fullName>
    </submittedName>
</protein>
<evidence type="ECO:0000259" key="2">
    <source>
        <dbReference type="Pfam" id="PF00487"/>
    </source>
</evidence>
<reference evidence="4" key="1">
    <citation type="submission" date="2017-04" db="EMBL/GenBank/DDBJ databases">
        <authorList>
            <person name="Varghese N."/>
            <person name="Submissions S."/>
        </authorList>
    </citation>
    <scope>NUCLEOTIDE SEQUENCE [LARGE SCALE GENOMIC DNA]</scope>
</reference>
<accession>A0A1Y6ES32</accession>
<dbReference type="AlphaFoldDB" id="A0A1Y6ES32"/>
<evidence type="ECO:0000313" key="4">
    <source>
        <dbReference type="Proteomes" id="UP000194474"/>
    </source>
</evidence>
<dbReference type="Pfam" id="PF00487">
    <property type="entry name" value="FA_desaturase"/>
    <property type="match status" value="1"/>
</dbReference>
<dbReference type="EMBL" id="FXWK01000001">
    <property type="protein sequence ID" value="SMQ65126.1"/>
    <property type="molecule type" value="Genomic_DNA"/>
</dbReference>
<dbReference type="RefSeq" id="WP_086470833.1">
    <property type="nucleotide sequence ID" value="NZ_FXWK01000001.1"/>
</dbReference>